<dbReference type="Gene3D" id="3.30.390.50">
    <property type="entry name" value="CO dehydrogenase flavoprotein, C-terminal domain"/>
    <property type="match status" value="1"/>
</dbReference>
<gene>
    <name evidence="5" type="ORF">GCM10010916_20440</name>
</gene>
<dbReference type="Pfam" id="PF00941">
    <property type="entry name" value="FAD_binding_5"/>
    <property type="match status" value="1"/>
</dbReference>
<accession>A0A917FS43</accession>
<dbReference type="AlphaFoldDB" id="A0A917FS43"/>
<evidence type="ECO:0000313" key="5">
    <source>
        <dbReference type="EMBL" id="GGG03269.1"/>
    </source>
</evidence>
<dbReference type="InterPro" id="IPR016166">
    <property type="entry name" value="FAD-bd_PCMH"/>
</dbReference>
<keyword evidence="6" id="KW-1185">Reference proteome</keyword>
<dbReference type="SMART" id="SM01092">
    <property type="entry name" value="CO_deh_flav_C"/>
    <property type="match status" value="1"/>
</dbReference>
<keyword evidence="3" id="KW-0560">Oxidoreductase</keyword>
<dbReference type="InterPro" id="IPR036318">
    <property type="entry name" value="FAD-bd_PCMH-like_sf"/>
</dbReference>
<dbReference type="Gene3D" id="3.30.43.10">
    <property type="entry name" value="Uridine Diphospho-n-acetylenolpyruvylglucosamine Reductase, domain 2"/>
    <property type="match status" value="1"/>
</dbReference>
<dbReference type="EMBL" id="BMGR01000006">
    <property type="protein sequence ID" value="GGG03269.1"/>
    <property type="molecule type" value="Genomic_DNA"/>
</dbReference>
<dbReference type="InterPro" id="IPR036683">
    <property type="entry name" value="CO_DH_flav_C_dom_sf"/>
</dbReference>
<dbReference type="InterPro" id="IPR016167">
    <property type="entry name" value="FAD-bd_PCMH_sub1"/>
</dbReference>
<dbReference type="InterPro" id="IPR002346">
    <property type="entry name" value="Mopterin_DH_FAD-bd"/>
</dbReference>
<dbReference type="SUPFAM" id="SSF55447">
    <property type="entry name" value="CO dehydrogenase flavoprotein C-terminal domain-like"/>
    <property type="match status" value="1"/>
</dbReference>
<dbReference type="SUPFAM" id="SSF56176">
    <property type="entry name" value="FAD-binding/transporter-associated domain-like"/>
    <property type="match status" value="1"/>
</dbReference>
<reference evidence="5" key="2">
    <citation type="submission" date="2020-09" db="EMBL/GenBank/DDBJ databases">
        <authorList>
            <person name="Sun Q."/>
            <person name="Zhou Y."/>
        </authorList>
    </citation>
    <scope>NUCLEOTIDE SEQUENCE</scope>
    <source>
        <strain evidence="5">CGMCC 1.12987</strain>
    </source>
</reference>
<dbReference type="GO" id="GO:0016491">
    <property type="term" value="F:oxidoreductase activity"/>
    <property type="evidence" value="ECO:0007669"/>
    <property type="project" value="UniProtKB-KW"/>
</dbReference>
<dbReference type="Proteomes" id="UP000644756">
    <property type="component" value="Unassembled WGS sequence"/>
</dbReference>
<evidence type="ECO:0000256" key="2">
    <source>
        <dbReference type="ARBA" id="ARBA00022827"/>
    </source>
</evidence>
<dbReference type="RefSeq" id="WP_188530974.1">
    <property type="nucleotide sequence ID" value="NZ_BMGR01000006.1"/>
</dbReference>
<comment type="caution">
    <text evidence="5">The sequence shown here is derived from an EMBL/GenBank/DDBJ whole genome shotgun (WGS) entry which is preliminary data.</text>
</comment>
<dbReference type="InterPro" id="IPR005107">
    <property type="entry name" value="CO_DH_flav_C"/>
</dbReference>
<evidence type="ECO:0000256" key="1">
    <source>
        <dbReference type="ARBA" id="ARBA00022630"/>
    </source>
</evidence>
<keyword evidence="2" id="KW-0274">FAD</keyword>
<evidence type="ECO:0000259" key="4">
    <source>
        <dbReference type="PROSITE" id="PS51387"/>
    </source>
</evidence>
<dbReference type="Gene3D" id="3.30.465.10">
    <property type="match status" value="1"/>
</dbReference>
<dbReference type="InterPro" id="IPR051312">
    <property type="entry name" value="Diverse_Substr_Oxidored"/>
</dbReference>
<dbReference type="PROSITE" id="PS51387">
    <property type="entry name" value="FAD_PCMH"/>
    <property type="match status" value="1"/>
</dbReference>
<dbReference type="PANTHER" id="PTHR42659">
    <property type="entry name" value="XANTHINE DEHYDROGENASE SUBUNIT C-RELATED"/>
    <property type="match status" value="1"/>
</dbReference>
<protein>
    <submittedName>
        <fullName evidence="5">Xanthine dehydrogenase</fullName>
    </submittedName>
</protein>
<organism evidence="5 6">
    <name type="scientific">Paenibacillus abyssi</name>
    <dbReference type="NCBI Taxonomy" id="1340531"/>
    <lineage>
        <taxon>Bacteria</taxon>
        <taxon>Bacillati</taxon>
        <taxon>Bacillota</taxon>
        <taxon>Bacilli</taxon>
        <taxon>Bacillales</taxon>
        <taxon>Paenibacillaceae</taxon>
        <taxon>Paenibacillus</taxon>
    </lineage>
</organism>
<sequence>MIPIDFEYYRPAAADEAVRLFQQLSSQGKEPVYYSGGTEIITLARINLFQTRAVIDIKGIPECSALAFQDQKLVLGSALTLSRIYDSNVFPLLGEVAAGIADRTSRNKITLGGNLFSRLIYREAVLPLLLTDSVLLIAGRSGVKQIQIDRIFDRTMQVEKGDFVAAAMTDLNYLSMRYAAVKKRKIAEIDYPLVSLAAIRVDGMIRLAFSGVCAFPFRSRLMEEILNRGRQPLKSRIEEAVGQLPAPILSDIRGSAEYREYVLKNVLSESIRELGGA</sequence>
<keyword evidence="1" id="KW-0285">Flavoprotein</keyword>
<dbReference type="InterPro" id="IPR016169">
    <property type="entry name" value="FAD-bd_PCMH_sub2"/>
</dbReference>
<evidence type="ECO:0000256" key="3">
    <source>
        <dbReference type="ARBA" id="ARBA00023002"/>
    </source>
</evidence>
<proteinExistence type="predicted"/>
<reference evidence="5" key="1">
    <citation type="journal article" date="2014" name="Int. J. Syst. Evol. Microbiol.">
        <title>Complete genome sequence of Corynebacterium casei LMG S-19264T (=DSM 44701T), isolated from a smear-ripened cheese.</title>
        <authorList>
            <consortium name="US DOE Joint Genome Institute (JGI-PGF)"/>
            <person name="Walter F."/>
            <person name="Albersmeier A."/>
            <person name="Kalinowski J."/>
            <person name="Ruckert C."/>
        </authorList>
    </citation>
    <scope>NUCLEOTIDE SEQUENCE</scope>
    <source>
        <strain evidence="5">CGMCC 1.12987</strain>
    </source>
</reference>
<evidence type="ECO:0000313" key="6">
    <source>
        <dbReference type="Proteomes" id="UP000644756"/>
    </source>
</evidence>
<dbReference type="PANTHER" id="PTHR42659:SF2">
    <property type="entry name" value="XANTHINE DEHYDROGENASE SUBUNIT C-RELATED"/>
    <property type="match status" value="1"/>
</dbReference>
<feature type="domain" description="FAD-binding PCMH-type" evidence="4">
    <location>
        <begin position="1"/>
        <end position="183"/>
    </location>
</feature>
<dbReference type="GO" id="GO:0071949">
    <property type="term" value="F:FAD binding"/>
    <property type="evidence" value="ECO:0007669"/>
    <property type="project" value="InterPro"/>
</dbReference>
<name>A0A917FS43_9BACL</name>